<sequence length="519" mass="59420">MKKIILLTEKSVKAIFTGMFIFILLDVIFLSFQDYCDKQKFIMSNIGLIIITFVILATLTIVLYKKYNLIEMMLSRNWQIKITVTVILLLIIQIFICSRITFFTGWDARNVFLNAQRIVRGEFGNLDNLYFSRYPNNIFITGIFSGIIKICSFFCVNDNENQLIALAVVQCVLSSAAGLLIFLTIKDWLKSLTLSWVGWIAYVILLGTSPWLVIPYSDSMGILIPILILRIYHFIQNGKCAYIKWIAVSVLAFIGYHIKPQTLIVFIAVLIIESAHLISEADKKKLKKSAFVIAVIAVVVIVSSAANQFYRESLGFKLDKNKEMGMMHFAMMGLNNVTDGVYYAEDVKCSFDFPDVKSRNAGNMKVIKERIANYNGIDFMMHIIRKALINFNDGTFAYGKEGEFYVKEFPNKDSVISPFLRNIFWVSGRYYGGFAAVKQSVWLLNLMLMIGFVISYSKFRIEGKEQQSLYLSLIGITVFEMIFEPRARYLLVYGPFFIIAGVMGYQYITKIIKKKYNAL</sequence>
<keyword evidence="1" id="KW-1133">Transmembrane helix</keyword>
<feature type="transmembrane region" description="Helical" evidence="1">
    <location>
        <begin position="468"/>
        <end position="483"/>
    </location>
</feature>
<evidence type="ECO:0000256" key="1">
    <source>
        <dbReference type="SAM" id="Phobius"/>
    </source>
</evidence>
<accession>A0A7X2MWP9</accession>
<name>A0A7X2MWP9_9CLOT</name>
<feature type="transmembrane region" description="Helical" evidence="1">
    <location>
        <begin position="12"/>
        <end position="30"/>
    </location>
</feature>
<feature type="transmembrane region" description="Helical" evidence="1">
    <location>
        <begin position="263"/>
        <end position="279"/>
    </location>
</feature>
<proteinExistence type="predicted"/>
<dbReference type="Proteomes" id="UP000460287">
    <property type="component" value="Unassembled WGS sequence"/>
</dbReference>
<organism evidence="2 3">
    <name type="scientific">Inconstantimicrobium porci</name>
    <dbReference type="NCBI Taxonomy" id="2652291"/>
    <lineage>
        <taxon>Bacteria</taxon>
        <taxon>Bacillati</taxon>
        <taxon>Bacillota</taxon>
        <taxon>Clostridia</taxon>
        <taxon>Eubacteriales</taxon>
        <taxon>Clostridiaceae</taxon>
        <taxon>Inconstantimicrobium</taxon>
    </lineage>
</organism>
<evidence type="ECO:0000313" key="2">
    <source>
        <dbReference type="EMBL" id="MSR90415.1"/>
    </source>
</evidence>
<comment type="caution">
    <text evidence="2">The sequence shown here is derived from an EMBL/GenBank/DDBJ whole genome shotgun (WGS) entry which is preliminary data.</text>
</comment>
<feature type="transmembrane region" description="Helical" evidence="1">
    <location>
        <begin position="42"/>
        <end position="64"/>
    </location>
</feature>
<feature type="transmembrane region" description="Helical" evidence="1">
    <location>
        <begin position="84"/>
        <end position="106"/>
    </location>
</feature>
<evidence type="ECO:0008006" key="4">
    <source>
        <dbReference type="Google" id="ProtNLM"/>
    </source>
</evidence>
<evidence type="ECO:0000313" key="3">
    <source>
        <dbReference type="Proteomes" id="UP000460287"/>
    </source>
</evidence>
<keyword evidence="3" id="KW-1185">Reference proteome</keyword>
<dbReference type="RefSeq" id="WP_154530299.1">
    <property type="nucleotide sequence ID" value="NZ_VULX01000002.1"/>
</dbReference>
<protein>
    <recommendedName>
        <fullName evidence="4">Glycosyltransferase RgtA/B/C/D-like domain-containing protein</fullName>
    </recommendedName>
</protein>
<feature type="transmembrane region" description="Helical" evidence="1">
    <location>
        <begin position="163"/>
        <end position="184"/>
    </location>
</feature>
<keyword evidence="1" id="KW-0472">Membrane</keyword>
<feature type="transmembrane region" description="Helical" evidence="1">
    <location>
        <begin position="196"/>
        <end position="229"/>
    </location>
</feature>
<feature type="transmembrane region" description="Helical" evidence="1">
    <location>
        <begin position="439"/>
        <end position="456"/>
    </location>
</feature>
<feature type="transmembrane region" description="Helical" evidence="1">
    <location>
        <begin position="138"/>
        <end position="156"/>
    </location>
</feature>
<dbReference type="AlphaFoldDB" id="A0A7X2MWP9"/>
<dbReference type="EMBL" id="VULX01000002">
    <property type="protein sequence ID" value="MSR90415.1"/>
    <property type="molecule type" value="Genomic_DNA"/>
</dbReference>
<feature type="transmembrane region" description="Helical" evidence="1">
    <location>
        <begin position="291"/>
        <end position="310"/>
    </location>
</feature>
<feature type="transmembrane region" description="Helical" evidence="1">
    <location>
        <begin position="241"/>
        <end position="257"/>
    </location>
</feature>
<reference evidence="2 3" key="1">
    <citation type="submission" date="2019-08" db="EMBL/GenBank/DDBJ databases">
        <title>In-depth cultivation of the pig gut microbiome towards novel bacterial diversity and tailored functional studies.</title>
        <authorList>
            <person name="Wylensek D."/>
            <person name="Hitch T.C.A."/>
            <person name="Clavel T."/>
        </authorList>
    </citation>
    <scope>NUCLEOTIDE SEQUENCE [LARGE SCALE GENOMIC DNA]</scope>
    <source>
        <strain evidence="2 3">WCA-383-APC-5B</strain>
    </source>
</reference>
<gene>
    <name evidence="2" type="ORF">FYJ33_03030</name>
</gene>
<keyword evidence="1" id="KW-0812">Transmembrane</keyword>
<feature type="transmembrane region" description="Helical" evidence="1">
    <location>
        <begin position="489"/>
        <end position="508"/>
    </location>
</feature>